<dbReference type="SUPFAM" id="SSF88874">
    <property type="entry name" value="Receptor-binding domain of short tail fibre protein gp12"/>
    <property type="match status" value="3"/>
</dbReference>
<dbReference type="AlphaFoldDB" id="A0A8H3FD29"/>
<evidence type="ECO:0000256" key="1">
    <source>
        <dbReference type="SAM" id="MobiDB-lite"/>
    </source>
</evidence>
<protein>
    <recommendedName>
        <fullName evidence="2">Phage tail collar domain-containing protein</fullName>
    </recommendedName>
</protein>
<dbReference type="EMBL" id="CAJPDS010000034">
    <property type="protein sequence ID" value="CAF9923771.1"/>
    <property type="molecule type" value="Genomic_DNA"/>
</dbReference>
<dbReference type="Proteomes" id="UP000664521">
    <property type="component" value="Unassembled WGS sequence"/>
</dbReference>
<feature type="region of interest" description="Disordered" evidence="1">
    <location>
        <begin position="427"/>
        <end position="446"/>
    </location>
</feature>
<dbReference type="Pfam" id="PF07484">
    <property type="entry name" value="Collar"/>
    <property type="match status" value="2"/>
</dbReference>
<feature type="domain" description="Phage tail collar" evidence="2">
    <location>
        <begin position="160"/>
        <end position="223"/>
    </location>
</feature>
<sequence>MPSSAGNLPVGTIIAFAADDTTKLPTGWAVCNGAQFSKTANADLFNMIGYSNGGSDDLFNLPDLRGQFIRGTGDGVAVPGTSLSPTTAASNLKANLYYMPSTYHHVTGGAIGPASRDMILWNSNTTQSFTVSGGDSETRPVNVYFHYIIKTANEVLMPVGAVIPYAGSDDYSPDEPTWLACNGNSYKSALSNYKNLFAVIAHRFTDTVGAANFQVPNLTGIFIRGLDSGRGKDPDAQKREAAPDGTTGAHVGTLQKYGTSAADFKITIPHFPPGRTLGAFAVQGNDNLHDANRTSTVSFSGGVSQSRPKNASVQFYIHALHDDKSPSDGFPVGGIIAVPGSGTPDPAIWAVADGTAVPRAGQYAELWAITTLSSSTTTTTTAWGNPDELTFNLPNLTGRCLRATDTRNMGVEDTYGDPDRFVRTAAAPGGTAVGTGSVQDSGTGRPQNAFNVDFDYPTDVVANAAAVAGVDISDFNTATQSFAFQTSATETSPTGVSVRFFVKYASGGSD</sequence>
<dbReference type="InterPro" id="IPR011083">
    <property type="entry name" value="Phage_tail_collar_dom"/>
</dbReference>
<feature type="domain" description="Phage tail collar" evidence="2">
    <location>
        <begin position="11"/>
        <end position="69"/>
    </location>
</feature>
<dbReference type="InterPro" id="IPR037053">
    <property type="entry name" value="Phage_tail_collar_dom_sf"/>
</dbReference>
<keyword evidence="4" id="KW-1185">Reference proteome</keyword>
<name>A0A8H3FD29_9LECA</name>
<evidence type="ECO:0000313" key="3">
    <source>
        <dbReference type="EMBL" id="CAF9923771.1"/>
    </source>
</evidence>
<accession>A0A8H3FD29</accession>
<proteinExistence type="predicted"/>
<feature type="compositionally biased region" description="Polar residues" evidence="1">
    <location>
        <begin position="437"/>
        <end position="446"/>
    </location>
</feature>
<gene>
    <name evidence="3" type="ORF">HETSPECPRED_005416</name>
</gene>
<feature type="region of interest" description="Disordered" evidence="1">
    <location>
        <begin position="229"/>
        <end position="248"/>
    </location>
</feature>
<evidence type="ECO:0000259" key="2">
    <source>
        <dbReference type="Pfam" id="PF07484"/>
    </source>
</evidence>
<dbReference type="OrthoDB" id="3493401at2759"/>
<feature type="compositionally biased region" description="Low complexity" evidence="1">
    <location>
        <begin position="427"/>
        <end position="436"/>
    </location>
</feature>
<reference evidence="3" key="1">
    <citation type="submission" date="2021-03" db="EMBL/GenBank/DDBJ databases">
        <authorList>
            <person name="Tagirdzhanova G."/>
        </authorList>
    </citation>
    <scope>NUCLEOTIDE SEQUENCE</scope>
</reference>
<comment type="caution">
    <text evidence="3">The sequence shown here is derived from an EMBL/GenBank/DDBJ whole genome shotgun (WGS) entry which is preliminary data.</text>
</comment>
<evidence type="ECO:0000313" key="4">
    <source>
        <dbReference type="Proteomes" id="UP000664521"/>
    </source>
</evidence>
<feature type="compositionally biased region" description="Basic and acidic residues" evidence="1">
    <location>
        <begin position="229"/>
        <end position="242"/>
    </location>
</feature>
<dbReference type="Gene3D" id="3.90.1340.10">
    <property type="entry name" value="Phage tail collar domain"/>
    <property type="match status" value="3"/>
</dbReference>
<organism evidence="3 4">
    <name type="scientific">Heterodermia speciosa</name>
    <dbReference type="NCBI Taxonomy" id="116794"/>
    <lineage>
        <taxon>Eukaryota</taxon>
        <taxon>Fungi</taxon>
        <taxon>Dikarya</taxon>
        <taxon>Ascomycota</taxon>
        <taxon>Pezizomycotina</taxon>
        <taxon>Lecanoromycetes</taxon>
        <taxon>OSLEUM clade</taxon>
        <taxon>Lecanoromycetidae</taxon>
        <taxon>Caliciales</taxon>
        <taxon>Physciaceae</taxon>
        <taxon>Heterodermia</taxon>
    </lineage>
</organism>